<dbReference type="HOGENOM" id="CLU_3293662_0_0_11"/>
<dbReference type="EMBL" id="AEON01000002">
    <property type="protein sequence ID" value="EFT82908.1"/>
    <property type="molecule type" value="Genomic_DNA"/>
</dbReference>
<gene>
    <name evidence="1" type="ORF">HMPREF0620_1593</name>
</gene>
<dbReference type="AlphaFoldDB" id="E6K2C0"/>
<comment type="caution">
    <text evidence="1">The sequence shown here is derived from an EMBL/GenBank/DDBJ whole genome shotgun (WGS) entry which is preliminary data.</text>
</comment>
<reference evidence="1 2" key="1">
    <citation type="submission" date="2010-12" db="EMBL/GenBank/DDBJ databases">
        <authorList>
            <person name="Muzny D."/>
            <person name="Qin X."/>
            <person name="Buhay C."/>
            <person name="Dugan-Rocha S."/>
            <person name="Ding Y."/>
            <person name="Chen G."/>
            <person name="Hawes A."/>
            <person name="Holder M."/>
            <person name="Jhangiani S."/>
            <person name="Johnson A."/>
            <person name="Khan Z."/>
            <person name="Li Z."/>
            <person name="Liu W."/>
            <person name="Liu X."/>
            <person name="Perez L."/>
            <person name="Shen H."/>
            <person name="Wang Q."/>
            <person name="Watt J."/>
            <person name="Xi L."/>
            <person name="Xin Y."/>
            <person name="Zhou J."/>
            <person name="Deng J."/>
            <person name="Jiang H."/>
            <person name="Liu Y."/>
            <person name="Qu J."/>
            <person name="Song X.-Z."/>
            <person name="Zhang L."/>
            <person name="Villasana D."/>
            <person name="Johnson A."/>
            <person name="Liu J."/>
            <person name="Liyanage D."/>
            <person name="Lorensuhewa L."/>
            <person name="Robinson T."/>
            <person name="Song A."/>
            <person name="Song B.-B."/>
            <person name="Dinh H."/>
            <person name="Thornton R."/>
            <person name="Coyle M."/>
            <person name="Francisco L."/>
            <person name="Jackson L."/>
            <person name="Javaid M."/>
            <person name="Korchina V."/>
            <person name="Kovar C."/>
            <person name="Mata R."/>
            <person name="Mathew T."/>
            <person name="Ngo R."/>
            <person name="Nguyen L."/>
            <person name="Nguyen N."/>
            <person name="Okwuonu G."/>
            <person name="Ongeri F."/>
            <person name="Pham C."/>
            <person name="Simmons D."/>
            <person name="Wilczek-Boney K."/>
            <person name="Hale W."/>
            <person name="Jakkamsetti A."/>
            <person name="Pham P."/>
            <person name="Ruth R."/>
            <person name="San Lucas F."/>
            <person name="Warren J."/>
            <person name="Zhang J."/>
            <person name="Zhao Z."/>
            <person name="Zhou C."/>
            <person name="Zhu D."/>
            <person name="Lee S."/>
            <person name="Bess C."/>
            <person name="Blankenburg K."/>
            <person name="Forbes L."/>
            <person name="Fu Q."/>
            <person name="Gubbala S."/>
            <person name="Hirani K."/>
            <person name="Jayaseelan J.C."/>
            <person name="Lara F."/>
            <person name="Munidasa M."/>
            <person name="Palculict T."/>
            <person name="Patil S."/>
            <person name="Pu L.-L."/>
            <person name="Saada N."/>
            <person name="Tang L."/>
            <person name="Weissenberger G."/>
            <person name="Zhu Y."/>
            <person name="Hemphill L."/>
            <person name="Shang Y."/>
            <person name="Youmans B."/>
            <person name="Ayvaz T."/>
            <person name="Ross M."/>
            <person name="Santibanez J."/>
            <person name="Aqrawi P."/>
            <person name="Gross S."/>
            <person name="Joshi V."/>
            <person name="Fowler G."/>
            <person name="Nazareth L."/>
            <person name="Reid J."/>
            <person name="Worley K."/>
            <person name="Petrosino J."/>
            <person name="Highlander S."/>
            <person name="Gibbs R."/>
        </authorList>
    </citation>
    <scope>NUCLEOTIDE SEQUENCE [LARGE SCALE GENOMIC DNA]</scope>
    <source>
        <strain evidence="1 2">DSM 10105</strain>
    </source>
</reference>
<name>E6K2C0_PARDN</name>
<proteinExistence type="predicted"/>
<dbReference type="Proteomes" id="UP000004946">
    <property type="component" value="Chromosome"/>
</dbReference>
<sequence length="40" mass="4665">MGSSSFRGPWAFVLSDYRFGKINMDNPINLENMEKDRGKR</sequence>
<keyword evidence="2" id="KW-1185">Reference proteome</keyword>
<organism evidence="1 2">
    <name type="scientific">Parascardovia denticolens DSM 10105 = JCM 12538</name>
    <dbReference type="NCBI Taxonomy" id="864564"/>
    <lineage>
        <taxon>Bacteria</taxon>
        <taxon>Bacillati</taxon>
        <taxon>Actinomycetota</taxon>
        <taxon>Actinomycetes</taxon>
        <taxon>Bifidobacteriales</taxon>
        <taxon>Bifidobacteriaceae</taxon>
        <taxon>Parascardovia</taxon>
    </lineage>
</organism>
<protein>
    <submittedName>
        <fullName evidence="1">Uncharacterized protein</fullName>
    </submittedName>
</protein>
<evidence type="ECO:0000313" key="2">
    <source>
        <dbReference type="Proteomes" id="UP000004946"/>
    </source>
</evidence>
<evidence type="ECO:0000313" key="1">
    <source>
        <dbReference type="EMBL" id="EFT82908.1"/>
    </source>
</evidence>
<accession>E6K2C0</accession>